<dbReference type="PANTHER" id="PTHR11439:SF455">
    <property type="entry name" value="RLK (RECEPTOR-LIKE PROTEIN KINASE) 8, PUTATIVE-RELATED"/>
    <property type="match status" value="1"/>
</dbReference>
<dbReference type="AlphaFoldDB" id="A0AAV2ETK1"/>
<proteinExistence type="predicted"/>
<dbReference type="Proteomes" id="UP001497516">
    <property type="component" value="Chromosome 5"/>
</dbReference>
<evidence type="ECO:0008006" key="3">
    <source>
        <dbReference type="Google" id="ProtNLM"/>
    </source>
</evidence>
<dbReference type="EMBL" id="OZ034818">
    <property type="protein sequence ID" value="CAL1389129.1"/>
    <property type="molecule type" value="Genomic_DNA"/>
</dbReference>
<sequence length="283" mass="31955">MFHECLTSHFSLKSLGLVGYFLDIEVLPTSNGYVLSQHKYVNDLLDRFDMVDAHLAPSPLSSSAKLTIANGSPLGYLTIIDCSPLAYVTMCKQVLGYVQYLPCTRMHIAFTVNKFSKFMEAPMQLYWQHVKRLLCYLKGTPSLGLLLSSTTTPSVISFANSDWAGYYGSILISWKFKKQRLVAQSSTKVKYRGVAHATFELFRIRNLLCELHQPILSSPVLLCNLGGINFSANLILHSRVKNLALDYLFVRELIQSPTLVVHHIPTTHQLTYFLTKPLSITRF</sequence>
<organism evidence="1 2">
    <name type="scientific">Linum trigynum</name>
    <dbReference type="NCBI Taxonomy" id="586398"/>
    <lineage>
        <taxon>Eukaryota</taxon>
        <taxon>Viridiplantae</taxon>
        <taxon>Streptophyta</taxon>
        <taxon>Embryophyta</taxon>
        <taxon>Tracheophyta</taxon>
        <taxon>Spermatophyta</taxon>
        <taxon>Magnoliopsida</taxon>
        <taxon>eudicotyledons</taxon>
        <taxon>Gunneridae</taxon>
        <taxon>Pentapetalae</taxon>
        <taxon>rosids</taxon>
        <taxon>fabids</taxon>
        <taxon>Malpighiales</taxon>
        <taxon>Linaceae</taxon>
        <taxon>Linum</taxon>
    </lineage>
</organism>
<accession>A0AAV2ETK1</accession>
<evidence type="ECO:0000313" key="1">
    <source>
        <dbReference type="EMBL" id="CAL1389129.1"/>
    </source>
</evidence>
<reference evidence="1 2" key="1">
    <citation type="submission" date="2024-04" db="EMBL/GenBank/DDBJ databases">
        <authorList>
            <person name="Fracassetti M."/>
        </authorList>
    </citation>
    <scope>NUCLEOTIDE SEQUENCE [LARGE SCALE GENOMIC DNA]</scope>
</reference>
<keyword evidence="2" id="KW-1185">Reference proteome</keyword>
<name>A0AAV2ETK1_9ROSI</name>
<gene>
    <name evidence="1" type="ORF">LTRI10_LOCUS30011</name>
</gene>
<protein>
    <recommendedName>
        <fullName evidence="3">Mitochondrial protein</fullName>
    </recommendedName>
</protein>
<dbReference type="CDD" id="cd09272">
    <property type="entry name" value="RNase_HI_RT_Ty1"/>
    <property type="match status" value="1"/>
</dbReference>
<dbReference type="PANTHER" id="PTHR11439">
    <property type="entry name" value="GAG-POL-RELATED RETROTRANSPOSON"/>
    <property type="match status" value="1"/>
</dbReference>
<evidence type="ECO:0000313" key="2">
    <source>
        <dbReference type="Proteomes" id="UP001497516"/>
    </source>
</evidence>